<gene>
    <name evidence="1" type="ORF">WN944_019223</name>
</gene>
<evidence type="ECO:0000313" key="1">
    <source>
        <dbReference type="EMBL" id="KAK9187824.1"/>
    </source>
</evidence>
<comment type="caution">
    <text evidence="1">The sequence shown here is derived from an EMBL/GenBank/DDBJ whole genome shotgun (WGS) entry which is preliminary data.</text>
</comment>
<sequence length="138" mass="15400">MDLVDKLFIDAFDTVNKECKELLDIVDQQYPFQSLKYSRETLCLAFEDGIKKFQRAEARDEVVVKCNAKEELKSVLEYSSSTPVSSLVSPTPKIKIKKLAHQVRLFKSSASVRAGKKRSSESLDVVVEGAAKRGVTNG</sequence>
<dbReference type="AlphaFoldDB" id="A0AAP0LZH6"/>
<proteinExistence type="predicted"/>
<reference evidence="1 2" key="1">
    <citation type="submission" date="2024-05" db="EMBL/GenBank/DDBJ databases">
        <title>Haplotype-resolved chromosome-level genome assembly of Huyou (Citrus changshanensis).</title>
        <authorList>
            <person name="Miao C."/>
            <person name="Chen W."/>
            <person name="Wu Y."/>
            <person name="Wang L."/>
            <person name="Zhao S."/>
            <person name="Grierson D."/>
            <person name="Xu C."/>
            <person name="Chen K."/>
        </authorList>
    </citation>
    <scope>NUCLEOTIDE SEQUENCE [LARGE SCALE GENOMIC DNA]</scope>
    <source>
        <strain evidence="1">01-14</strain>
        <tissue evidence="1">Leaf</tissue>
    </source>
</reference>
<keyword evidence="2" id="KW-1185">Reference proteome</keyword>
<dbReference type="Proteomes" id="UP001428341">
    <property type="component" value="Unassembled WGS sequence"/>
</dbReference>
<accession>A0AAP0LZH6</accession>
<name>A0AAP0LZH6_9ROSI</name>
<organism evidence="1 2">
    <name type="scientific">Citrus x changshan-huyou</name>
    <dbReference type="NCBI Taxonomy" id="2935761"/>
    <lineage>
        <taxon>Eukaryota</taxon>
        <taxon>Viridiplantae</taxon>
        <taxon>Streptophyta</taxon>
        <taxon>Embryophyta</taxon>
        <taxon>Tracheophyta</taxon>
        <taxon>Spermatophyta</taxon>
        <taxon>Magnoliopsida</taxon>
        <taxon>eudicotyledons</taxon>
        <taxon>Gunneridae</taxon>
        <taxon>Pentapetalae</taxon>
        <taxon>rosids</taxon>
        <taxon>malvids</taxon>
        <taxon>Sapindales</taxon>
        <taxon>Rutaceae</taxon>
        <taxon>Aurantioideae</taxon>
        <taxon>Citrus</taxon>
    </lineage>
</organism>
<dbReference type="InterPro" id="IPR045864">
    <property type="entry name" value="aa-tRNA-synth_II/BPL/LPL"/>
</dbReference>
<protein>
    <submittedName>
        <fullName evidence="1">Uncharacterized protein</fullName>
    </submittedName>
</protein>
<evidence type="ECO:0000313" key="2">
    <source>
        <dbReference type="Proteomes" id="UP001428341"/>
    </source>
</evidence>
<dbReference type="EMBL" id="JBCGBO010000007">
    <property type="protein sequence ID" value="KAK9187824.1"/>
    <property type="molecule type" value="Genomic_DNA"/>
</dbReference>
<dbReference type="Gene3D" id="3.30.930.10">
    <property type="entry name" value="Bira Bifunctional Protein, Domain 2"/>
    <property type="match status" value="1"/>
</dbReference>